<feature type="signal peptide" evidence="3">
    <location>
        <begin position="1"/>
        <end position="24"/>
    </location>
</feature>
<gene>
    <name evidence="5" type="ORF">GCM10010976_26830</name>
</gene>
<evidence type="ECO:0000313" key="5">
    <source>
        <dbReference type="EMBL" id="GGG54526.1"/>
    </source>
</evidence>
<reference evidence="5" key="2">
    <citation type="submission" date="2020-09" db="EMBL/GenBank/DDBJ databases">
        <authorList>
            <person name="Sun Q."/>
            <person name="Zhou Y."/>
        </authorList>
    </citation>
    <scope>NUCLEOTIDE SEQUENCE</scope>
    <source>
        <strain evidence="5">CGMCC 1.12751</strain>
    </source>
</reference>
<dbReference type="Pfam" id="PF18962">
    <property type="entry name" value="Por_Secre_tail"/>
    <property type="match status" value="1"/>
</dbReference>
<dbReference type="NCBIfam" id="TIGR04183">
    <property type="entry name" value="Por_Secre_tail"/>
    <property type="match status" value="1"/>
</dbReference>
<accession>A0A917GRA7</accession>
<organism evidence="5 6">
    <name type="scientific">Bizionia arctica</name>
    <dbReference type="NCBI Taxonomy" id="1495645"/>
    <lineage>
        <taxon>Bacteria</taxon>
        <taxon>Pseudomonadati</taxon>
        <taxon>Bacteroidota</taxon>
        <taxon>Flavobacteriia</taxon>
        <taxon>Flavobacteriales</taxon>
        <taxon>Flavobacteriaceae</taxon>
        <taxon>Bizionia</taxon>
    </lineage>
</organism>
<dbReference type="AlphaFoldDB" id="A0A917GRA7"/>
<evidence type="ECO:0000313" key="6">
    <source>
        <dbReference type="Proteomes" id="UP000625976"/>
    </source>
</evidence>
<dbReference type="InterPro" id="IPR026444">
    <property type="entry name" value="Secre_tail"/>
</dbReference>
<evidence type="ECO:0000259" key="4">
    <source>
        <dbReference type="Pfam" id="PF18962"/>
    </source>
</evidence>
<name>A0A917GRA7_9FLAO</name>
<keyword evidence="6" id="KW-1185">Reference proteome</keyword>
<evidence type="ECO:0000256" key="1">
    <source>
        <dbReference type="ARBA" id="ARBA00022729"/>
    </source>
</evidence>
<feature type="compositionally biased region" description="Polar residues" evidence="2">
    <location>
        <begin position="214"/>
        <end position="224"/>
    </location>
</feature>
<evidence type="ECO:0000256" key="2">
    <source>
        <dbReference type="SAM" id="MobiDB-lite"/>
    </source>
</evidence>
<proteinExistence type="predicted"/>
<dbReference type="RefSeq" id="WP_188465715.1">
    <property type="nucleotide sequence ID" value="NZ_BMFQ01000003.1"/>
</dbReference>
<reference evidence="5" key="1">
    <citation type="journal article" date="2014" name="Int. J. Syst. Evol. Microbiol.">
        <title>Complete genome sequence of Corynebacterium casei LMG S-19264T (=DSM 44701T), isolated from a smear-ripened cheese.</title>
        <authorList>
            <consortium name="US DOE Joint Genome Institute (JGI-PGF)"/>
            <person name="Walter F."/>
            <person name="Albersmeier A."/>
            <person name="Kalinowski J."/>
            <person name="Ruckert C."/>
        </authorList>
    </citation>
    <scope>NUCLEOTIDE SEQUENCE</scope>
    <source>
        <strain evidence="5">CGMCC 1.12751</strain>
    </source>
</reference>
<dbReference type="Proteomes" id="UP000625976">
    <property type="component" value="Unassembled WGS sequence"/>
</dbReference>
<comment type="caution">
    <text evidence="5">The sequence shown here is derived from an EMBL/GenBank/DDBJ whole genome shotgun (WGS) entry which is preliminary data.</text>
</comment>
<dbReference type="EMBL" id="BMFQ01000003">
    <property type="protein sequence ID" value="GGG54526.1"/>
    <property type="molecule type" value="Genomic_DNA"/>
</dbReference>
<evidence type="ECO:0000256" key="3">
    <source>
        <dbReference type="SAM" id="SignalP"/>
    </source>
</evidence>
<feature type="region of interest" description="Disordered" evidence="2">
    <location>
        <begin position="212"/>
        <end position="232"/>
    </location>
</feature>
<feature type="chain" id="PRO_5037161355" description="Secretion system C-terminal sorting domain-containing protein" evidence="3">
    <location>
        <begin position="25"/>
        <end position="633"/>
    </location>
</feature>
<dbReference type="Gene3D" id="2.60.120.260">
    <property type="entry name" value="Galactose-binding domain-like"/>
    <property type="match status" value="1"/>
</dbReference>
<sequence length="633" mass="68305">MKKFTHSILPSICIAMLASFSVNASNDANLLDSTPVSYFPTEECYASEVIYFHQGLMTNGNPIGADRSNPMTALYQPDASNAPGGFVSLGVDGYIILGFDGVVYDAPGDDFMIYETSYAGDACNAWAEKAIIKLTQDGINWITYGEICTDEAIDFSGLGLDYVTQIKIMNASTSPDGYDVDGVIAINGCQELPVECYPSTVQTATLGLNKYGNPITNPERTNPNKALGQPEDDDTENFVSLGYRGEVVVSFDGAVMNRTGNDITVFETTFGNHTFTNYPESADVFVSKNGVDFYFIGSAYTNDAAMFDIDNALSPDPLAYITHVKVIDTTPIGSVSDDGFDLDGIIAITGCSEIPYECNSEIVNGGFESDNNFPGTWSYVPQGNVPGWSTTSTSGTIEIQENLGTGDVIPSNSGDYHFELNGDGLNTLYQEICTTPGTNLALTFAHKKRQAGGVDRMEIYIGGDLATIESNTAIPFIANVDMEWHNNTFVFTVPEGQMSTIIYFKAISGTTHTVGNLLDDISIGETIESATDIEALLALLSTQEQAFEFANISMYPVPANNNITVNLNSQVSGTVSYEIVSLMGQSLNKKSLDAYSGKSEIKMDISNLADGTYFMKITMNGSTTTKQFIKVSR</sequence>
<feature type="domain" description="Secretion system C-terminal sorting" evidence="4">
    <location>
        <begin position="554"/>
        <end position="629"/>
    </location>
</feature>
<keyword evidence="1 3" id="KW-0732">Signal</keyword>
<protein>
    <recommendedName>
        <fullName evidence="4">Secretion system C-terminal sorting domain-containing protein</fullName>
    </recommendedName>
</protein>